<keyword evidence="6" id="KW-1133">Transmembrane helix</keyword>
<proteinExistence type="inferred from homology"/>
<organism evidence="9 10">
    <name type="scientific">Hyalella azteca</name>
    <name type="common">Amphipod</name>
    <dbReference type="NCBI Taxonomy" id="294128"/>
    <lineage>
        <taxon>Eukaryota</taxon>
        <taxon>Metazoa</taxon>
        <taxon>Ecdysozoa</taxon>
        <taxon>Arthropoda</taxon>
        <taxon>Crustacea</taxon>
        <taxon>Multicrustacea</taxon>
        <taxon>Malacostraca</taxon>
        <taxon>Eumalacostraca</taxon>
        <taxon>Peracarida</taxon>
        <taxon>Amphipoda</taxon>
        <taxon>Senticaudata</taxon>
        <taxon>Talitrida</taxon>
        <taxon>Talitroidea</taxon>
        <taxon>Hyalellidae</taxon>
        <taxon>Hyalella</taxon>
    </lineage>
</organism>
<evidence type="ECO:0000256" key="8">
    <source>
        <dbReference type="RuleBase" id="RU365066"/>
    </source>
</evidence>
<dbReference type="GO" id="GO:0006506">
    <property type="term" value="P:GPI anchor biosynthetic process"/>
    <property type="evidence" value="ECO:0007669"/>
    <property type="project" value="UniProtKB-KW"/>
</dbReference>
<dbReference type="PANTHER" id="PTHR13148:SF0">
    <property type="entry name" value="POST-GPI ATTACHMENT TO PROTEINS FACTOR 3"/>
    <property type="match status" value="1"/>
</dbReference>
<name>A0A8B7NAV3_HYAAZ</name>
<keyword evidence="8" id="KW-0333">Golgi apparatus</keyword>
<evidence type="ECO:0000256" key="6">
    <source>
        <dbReference type="ARBA" id="ARBA00022989"/>
    </source>
</evidence>
<dbReference type="OMA" id="DFMIEDC"/>
<dbReference type="KEGG" id="hazt:108668094"/>
<evidence type="ECO:0000256" key="3">
    <source>
        <dbReference type="ARBA" id="ARBA00022502"/>
    </source>
</evidence>
<comment type="subcellular location">
    <subcellularLocation>
        <location evidence="1">Endomembrane system</location>
        <topology evidence="1">Multi-pass membrane protein</topology>
    </subcellularLocation>
    <subcellularLocation>
        <location evidence="8">Golgi apparatus membrane</location>
        <topology evidence="8">Multi-pass membrane protein</topology>
    </subcellularLocation>
</comment>
<evidence type="ECO:0000313" key="9">
    <source>
        <dbReference type="Proteomes" id="UP000694843"/>
    </source>
</evidence>
<dbReference type="GeneID" id="108668094"/>
<keyword evidence="9" id="KW-1185">Reference proteome</keyword>
<evidence type="ECO:0000256" key="2">
    <source>
        <dbReference type="ARBA" id="ARBA00006387"/>
    </source>
</evidence>
<comment type="similarity">
    <text evidence="2 8">Belongs to the PGAP3 family.</text>
</comment>
<evidence type="ECO:0000313" key="10">
    <source>
        <dbReference type="RefSeq" id="XP_018010727.1"/>
    </source>
</evidence>
<dbReference type="Pfam" id="PF04080">
    <property type="entry name" value="Per1"/>
    <property type="match status" value="1"/>
</dbReference>
<gene>
    <name evidence="10" type="primary">LOC108668094</name>
</gene>
<evidence type="ECO:0000256" key="4">
    <source>
        <dbReference type="ARBA" id="ARBA00022692"/>
    </source>
</evidence>
<sequence length="299" mass="34703">MYLVLIAVWVCGLGSASASVGDRSNEFRGCLYVCRFNNCSQEFAADPYRGGVSSVESSSEDWSALLHRTCTDECRYHCMWVTTRLFLEDDRDTPQFYGKWPFIRILGLDEPASVLFSLMNLLGHCHGLWRLHCSLPSHAPMFSTWRNYALVSINAWFWSAVFHARDLVFTERLDYFSALSMVLYSLYALCIRAVGRGRDHIKQSVGAACVALYAYHIWYLTHKHFDYSYNMKVNVTIGDVHLLLLDAHALWHLCTVPLPLYWYRFVIADCQYILDKTEAYRETPYHRLHQRSFKPFVGE</sequence>
<dbReference type="CTD" id="93210"/>
<evidence type="ECO:0000256" key="1">
    <source>
        <dbReference type="ARBA" id="ARBA00004127"/>
    </source>
</evidence>
<dbReference type="PANTHER" id="PTHR13148">
    <property type="entry name" value="PER1-RELATED"/>
    <property type="match status" value="1"/>
</dbReference>
<feature type="signal peptide" evidence="8">
    <location>
        <begin position="1"/>
        <end position="18"/>
    </location>
</feature>
<evidence type="ECO:0000256" key="5">
    <source>
        <dbReference type="ARBA" id="ARBA00022729"/>
    </source>
</evidence>
<dbReference type="Proteomes" id="UP000694843">
    <property type="component" value="Unplaced"/>
</dbReference>
<keyword evidence="4" id="KW-0812">Transmembrane</keyword>
<dbReference type="GO" id="GO:0000139">
    <property type="term" value="C:Golgi membrane"/>
    <property type="evidence" value="ECO:0007669"/>
    <property type="project" value="UniProtKB-SubCell"/>
</dbReference>
<keyword evidence="3 8" id="KW-0337">GPI-anchor biosynthesis</keyword>
<reference evidence="10" key="1">
    <citation type="submission" date="2025-08" db="UniProtKB">
        <authorList>
            <consortium name="RefSeq"/>
        </authorList>
    </citation>
    <scope>IDENTIFICATION</scope>
    <source>
        <tissue evidence="10">Whole organism</tissue>
    </source>
</reference>
<dbReference type="AlphaFoldDB" id="A0A8B7NAV3"/>
<protein>
    <recommendedName>
        <fullName evidence="8">Post-GPI attachment to proteins factor 3</fullName>
    </recommendedName>
</protein>
<keyword evidence="5 8" id="KW-0732">Signal</keyword>
<dbReference type="RefSeq" id="XP_018010727.1">
    <property type="nucleotide sequence ID" value="XM_018155238.2"/>
</dbReference>
<keyword evidence="7" id="KW-0472">Membrane</keyword>
<dbReference type="GO" id="GO:0016788">
    <property type="term" value="F:hydrolase activity, acting on ester bonds"/>
    <property type="evidence" value="ECO:0007669"/>
    <property type="project" value="TreeGrafter"/>
</dbReference>
<accession>A0A8B7NAV3</accession>
<comment type="function">
    <text evidence="8">Involved in the lipid remodeling steps of GPI-anchor maturation.</text>
</comment>
<dbReference type="InterPro" id="IPR007217">
    <property type="entry name" value="Per1-like"/>
</dbReference>
<dbReference type="GO" id="GO:0005789">
    <property type="term" value="C:endoplasmic reticulum membrane"/>
    <property type="evidence" value="ECO:0007669"/>
    <property type="project" value="TreeGrafter"/>
</dbReference>
<dbReference type="OrthoDB" id="419770at2759"/>
<feature type="chain" id="PRO_5034322315" description="Post-GPI attachment to proteins factor 3" evidence="8">
    <location>
        <begin position="19"/>
        <end position="299"/>
    </location>
</feature>
<evidence type="ECO:0000256" key="7">
    <source>
        <dbReference type="ARBA" id="ARBA00023136"/>
    </source>
</evidence>